<dbReference type="FunFam" id="3.20.20.70:FF:000037">
    <property type="entry name" value="Tryptophan synthase alpha chain"/>
    <property type="match status" value="1"/>
</dbReference>
<comment type="caution">
    <text evidence="12">The sequence shown here is derived from an EMBL/GenBank/DDBJ whole genome shotgun (WGS) entry which is preliminary data.</text>
</comment>
<keyword evidence="13" id="KW-1185">Reference proteome</keyword>
<keyword evidence="4 9" id="KW-0028">Amino-acid biosynthesis</keyword>
<feature type="compositionally biased region" description="Low complexity" evidence="11">
    <location>
        <begin position="13"/>
        <end position="27"/>
    </location>
</feature>
<dbReference type="Gene3D" id="3.20.20.70">
    <property type="entry name" value="Aldolase class I"/>
    <property type="match status" value="1"/>
</dbReference>
<evidence type="ECO:0000256" key="7">
    <source>
        <dbReference type="ARBA" id="ARBA00023239"/>
    </source>
</evidence>
<protein>
    <recommendedName>
        <fullName evidence="9">Tryptophan synthase alpha chain</fullName>
        <ecNumber evidence="9">4.2.1.20</ecNumber>
    </recommendedName>
</protein>
<name>A0A418V5M6_9DEIO</name>
<comment type="function">
    <text evidence="1 9">The alpha subunit is responsible for the aldol cleavage of indoleglycerol phosphate to indole and glyceraldehyde 3-phosphate.</text>
</comment>
<dbReference type="RefSeq" id="WP_119762568.1">
    <property type="nucleotide sequence ID" value="NZ_QYUJ01000014.1"/>
</dbReference>
<dbReference type="PANTHER" id="PTHR43406:SF1">
    <property type="entry name" value="TRYPTOPHAN SYNTHASE ALPHA CHAIN, CHLOROPLASTIC"/>
    <property type="match status" value="1"/>
</dbReference>
<feature type="region of interest" description="Disordered" evidence="11">
    <location>
        <begin position="1"/>
        <end position="29"/>
    </location>
</feature>
<proteinExistence type="inferred from homology"/>
<dbReference type="SUPFAM" id="SSF51366">
    <property type="entry name" value="Ribulose-phoshate binding barrel"/>
    <property type="match status" value="1"/>
</dbReference>
<dbReference type="EMBL" id="QYUJ01000014">
    <property type="protein sequence ID" value="RJF71416.1"/>
    <property type="molecule type" value="Genomic_DNA"/>
</dbReference>
<keyword evidence="6 9" id="KW-0057">Aromatic amino acid biosynthesis</keyword>
<dbReference type="EC" id="4.2.1.20" evidence="9"/>
<keyword evidence="7 9" id="KW-0456">Lyase</keyword>
<evidence type="ECO:0000256" key="4">
    <source>
        <dbReference type="ARBA" id="ARBA00022605"/>
    </source>
</evidence>
<dbReference type="OrthoDB" id="9804578at2"/>
<evidence type="ECO:0000313" key="12">
    <source>
        <dbReference type="EMBL" id="RJF71416.1"/>
    </source>
</evidence>
<evidence type="ECO:0000256" key="11">
    <source>
        <dbReference type="SAM" id="MobiDB-lite"/>
    </source>
</evidence>
<dbReference type="HAMAP" id="MF_00131">
    <property type="entry name" value="Trp_synth_alpha"/>
    <property type="match status" value="1"/>
</dbReference>
<evidence type="ECO:0000256" key="8">
    <source>
        <dbReference type="ARBA" id="ARBA00049047"/>
    </source>
</evidence>
<organism evidence="12 13">
    <name type="scientific">Deinococcus cavernae</name>
    <dbReference type="NCBI Taxonomy" id="2320857"/>
    <lineage>
        <taxon>Bacteria</taxon>
        <taxon>Thermotogati</taxon>
        <taxon>Deinococcota</taxon>
        <taxon>Deinococci</taxon>
        <taxon>Deinococcales</taxon>
        <taxon>Deinococcaceae</taxon>
        <taxon>Deinococcus</taxon>
    </lineage>
</organism>
<dbReference type="UniPathway" id="UPA00035">
    <property type="reaction ID" value="UER00044"/>
</dbReference>
<comment type="similarity">
    <text evidence="9 10">Belongs to the TrpA family.</text>
</comment>
<keyword evidence="5 9" id="KW-0822">Tryptophan biosynthesis</keyword>
<evidence type="ECO:0000256" key="3">
    <source>
        <dbReference type="ARBA" id="ARBA00011270"/>
    </source>
</evidence>
<dbReference type="GO" id="GO:0004834">
    <property type="term" value="F:tryptophan synthase activity"/>
    <property type="evidence" value="ECO:0007669"/>
    <property type="project" value="UniProtKB-UniRule"/>
</dbReference>
<evidence type="ECO:0000256" key="9">
    <source>
        <dbReference type="HAMAP-Rule" id="MF_00131"/>
    </source>
</evidence>
<dbReference type="NCBIfam" id="TIGR00262">
    <property type="entry name" value="trpA"/>
    <property type="match status" value="1"/>
</dbReference>
<evidence type="ECO:0000256" key="2">
    <source>
        <dbReference type="ARBA" id="ARBA00004733"/>
    </source>
</evidence>
<evidence type="ECO:0000313" key="13">
    <source>
        <dbReference type="Proteomes" id="UP000286287"/>
    </source>
</evidence>
<dbReference type="AlphaFoldDB" id="A0A418V5M6"/>
<feature type="active site" description="Proton acceptor" evidence="9">
    <location>
        <position position="88"/>
    </location>
</feature>
<accession>A0A418V5M6</accession>
<reference evidence="12 13" key="1">
    <citation type="submission" date="2018-09" db="EMBL/GenBank/DDBJ databases">
        <authorList>
            <person name="Zhu H."/>
        </authorList>
    </citation>
    <scope>NUCLEOTIDE SEQUENCE [LARGE SCALE GENOMIC DNA]</scope>
    <source>
        <strain evidence="12 13">K2S05-167</strain>
    </source>
</reference>
<feature type="active site" description="Proton acceptor" evidence="9">
    <location>
        <position position="77"/>
    </location>
</feature>
<dbReference type="PANTHER" id="PTHR43406">
    <property type="entry name" value="TRYPTOPHAN SYNTHASE, ALPHA CHAIN"/>
    <property type="match status" value="1"/>
</dbReference>
<comment type="subunit">
    <text evidence="3 9">Tetramer of two alpha and two beta chains.</text>
</comment>
<gene>
    <name evidence="9" type="primary">trpA</name>
    <name evidence="12" type="ORF">D3875_07365</name>
</gene>
<evidence type="ECO:0000256" key="5">
    <source>
        <dbReference type="ARBA" id="ARBA00022822"/>
    </source>
</evidence>
<feature type="compositionally biased region" description="Polar residues" evidence="11">
    <location>
        <begin position="1"/>
        <end position="12"/>
    </location>
</feature>
<evidence type="ECO:0000256" key="6">
    <source>
        <dbReference type="ARBA" id="ARBA00023141"/>
    </source>
</evidence>
<dbReference type="Pfam" id="PF00290">
    <property type="entry name" value="Trp_syntA"/>
    <property type="match status" value="1"/>
</dbReference>
<comment type="pathway">
    <text evidence="2 9">Amino-acid biosynthesis; L-tryptophan biosynthesis; L-tryptophan from chorismate: step 5/5.</text>
</comment>
<evidence type="ECO:0000256" key="1">
    <source>
        <dbReference type="ARBA" id="ARBA00003365"/>
    </source>
</evidence>
<evidence type="ECO:0000256" key="10">
    <source>
        <dbReference type="RuleBase" id="RU003662"/>
    </source>
</evidence>
<dbReference type="Proteomes" id="UP000286287">
    <property type="component" value="Unassembled WGS sequence"/>
</dbReference>
<dbReference type="CDD" id="cd04724">
    <property type="entry name" value="Tryptophan_synthase_alpha"/>
    <property type="match status" value="1"/>
</dbReference>
<comment type="catalytic activity">
    <reaction evidence="8 9">
        <text>(1S,2R)-1-C-(indol-3-yl)glycerol 3-phosphate + L-serine = D-glyceraldehyde 3-phosphate + L-tryptophan + H2O</text>
        <dbReference type="Rhea" id="RHEA:10532"/>
        <dbReference type="ChEBI" id="CHEBI:15377"/>
        <dbReference type="ChEBI" id="CHEBI:33384"/>
        <dbReference type="ChEBI" id="CHEBI:57912"/>
        <dbReference type="ChEBI" id="CHEBI:58866"/>
        <dbReference type="ChEBI" id="CHEBI:59776"/>
        <dbReference type="EC" id="4.2.1.20"/>
    </reaction>
</comment>
<dbReference type="InterPro" id="IPR013785">
    <property type="entry name" value="Aldolase_TIM"/>
</dbReference>
<dbReference type="InterPro" id="IPR011060">
    <property type="entry name" value="RibuloseP-bd_barrel"/>
</dbReference>
<sequence>MSATSTPSDTALSNPAPGTTAPSSTTNRGVQRIRAAFERAEAAGRAAFMPCMTAGYPSAATFPQVADDLLTHADLMEVCIPYSDPLGDGPTMQQASEQALAGGTSTRRSLQLVKELRQRHDTPIALMTYVNPIYAVGPREFMRLAADAGVDGLILPDLPPDQDLEIADLAAEYGLAVTFLIAPTSTPERVKLVAEACTGFVYAVSVVGVTGAREGSALGEVPAMLAQAKQYSRVPVAVGFGVKDAATAHSVAQVADGVVVASAFVDALRRGQEVGPLADEIWAGCKR</sequence>
<dbReference type="InterPro" id="IPR002028">
    <property type="entry name" value="Trp_synthase_suA"/>
</dbReference>
<dbReference type="GO" id="GO:0005829">
    <property type="term" value="C:cytosol"/>
    <property type="evidence" value="ECO:0007669"/>
    <property type="project" value="TreeGrafter"/>
</dbReference>